<keyword evidence="4" id="KW-0690">Ribosome biogenesis</keyword>
<sequence>MSVCLPDLIDPRRAAAQEAVFEGELSLARLPRLNALLVDDERLPGLDGRASESEQARYRLTFGHDEDDRAVVVGSIRAELPLRCQRCNEGYRLPVDAPVRLALVEGVDEANALPDHYDPLLLDNRLLRPADLVEDELILAVPAIPRHPDSDCVPPTIPGADTDEGAVDEADAAVEAHPFAALAHFKARREDNE</sequence>
<comment type="similarity">
    <text evidence="2">Belongs to the DUF177 domain family.</text>
</comment>
<name>A0AAJ0XAI6_9GAMM</name>
<dbReference type="RefSeq" id="WP_200346587.1">
    <property type="nucleotide sequence ID" value="NZ_NRSJ01000021.1"/>
</dbReference>
<comment type="function">
    <text evidence="1">Plays a role in synthesis, processing and/or stability of 23S rRNA.</text>
</comment>
<evidence type="ECO:0000256" key="3">
    <source>
        <dbReference type="ARBA" id="ARBA00015716"/>
    </source>
</evidence>
<dbReference type="PANTHER" id="PTHR38099">
    <property type="entry name" value="LARGE RIBOSOMAL RNA SUBUNIT ACCUMULATION PROTEIN YCED"/>
    <property type="match status" value="1"/>
</dbReference>
<keyword evidence="7" id="KW-1185">Reference proteome</keyword>
<organism evidence="6 7">
    <name type="scientific">Halochromatium glycolicum</name>
    <dbReference type="NCBI Taxonomy" id="85075"/>
    <lineage>
        <taxon>Bacteria</taxon>
        <taxon>Pseudomonadati</taxon>
        <taxon>Pseudomonadota</taxon>
        <taxon>Gammaproteobacteria</taxon>
        <taxon>Chromatiales</taxon>
        <taxon>Chromatiaceae</taxon>
        <taxon>Halochromatium</taxon>
    </lineage>
</organism>
<evidence type="ECO:0000256" key="4">
    <source>
        <dbReference type="ARBA" id="ARBA00022517"/>
    </source>
</evidence>
<evidence type="ECO:0000313" key="6">
    <source>
        <dbReference type="EMBL" id="MBK1705378.1"/>
    </source>
</evidence>
<gene>
    <name evidence="6" type="ORF">CKO40_12675</name>
</gene>
<proteinExistence type="inferred from homology"/>
<dbReference type="InterPro" id="IPR039255">
    <property type="entry name" value="YceD_bac"/>
</dbReference>
<comment type="caution">
    <text evidence="6">The sequence shown here is derived from an EMBL/GenBank/DDBJ whole genome shotgun (WGS) entry which is preliminary data.</text>
</comment>
<dbReference type="InterPro" id="IPR003772">
    <property type="entry name" value="YceD"/>
</dbReference>
<dbReference type="Pfam" id="PF02620">
    <property type="entry name" value="YceD"/>
    <property type="match status" value="1"/>
</dbReference>
<dbReference type="Proteomes" id="UP001296776">
    <property type="component" value="Unassembled WGS sequence"/>
</dbReference>
<dbReference type="AlphaFoldDB" id="A0AAJ0XAI6"/>
<accession>A0AAJ0XAI6</accession>
<dbReference type="GO" id="GO:0005829">
    <property type="term" value="C:cytosol"/>
    <property type="evidence" value="ECO:0007669"/>
    <property type="project" value="TreeGrafter"/>
</dbReference>
<evidence type="ECO:0000256" key="5">
    <source>
        <dbReference type="ARBA" id="ARBA00031841"/>
    </source>
</evidence>
<dbReference type="GO" id="GO:0042254">
    <property type="term" value="P:ribosome biogenesis"/>
    <property type="evidence" value="ECO:0007669"/>
    <property type="project" value="UniProtKB-KW"/>
</dbReference>
<reference evidence="6" key="1">
    <citation type="submission" date="2017-08" db="EMBL/GenBank/DDBJ databases">
        <authorList>
            <person name="Imhoff J.F."/>
            <person name="Rahn T."/>
            <person name="Kuenzel S."/>
            <person name="Neulinger S.C."/>
        </authorList>
    </citation>
    <scope>NUCLEOTIDE SEQUENCE</scope>
    <source>
        <strain evidence="6">DSM 11080</strain>
    </source>
</reference>
<evidence type="ECO:0000256" key="2">
    <source>
        <dbReference type="ARBA" id="ARBA00010740"/>
    </source>
</evidence>
<dbReference type="PANTHER" id="PTHR38099:SF1">
    <property type="entry name" value="LARGE RIBOSOMAL RNA SUBUNIT ACCUMULATION PROTEIN YCED"/>
    <property type="match status" value="1"/>
</dbReference>
<reference evidence="6" key="2">
    <citation type="journal article" date="2020" name="Microorganisms">
        <title>Osmotic Adaptation and Compatible Solute Biosynthesis of Phototrophic Bacteria as Revealed from Genome Analyses.</title>
        <authorList>
            <person name="Imhoff J.F."/>
            <person name="Rahn T."/>
            <person name="Kunzel S."/>
            <person name="Keller A."/>
            <person name="Neulinger S.C."/>
        </authorList>
    </citation>
    <scope>NUCLEOTIDE SEQUENCE</scope>
    <source>
        <strain evidence="6">DSM 11080</strain>
    </source>
</reference>
<evidence type="ECO:0000256" key="1">
    <source>
        <dbReference type="ARBA" id="ARBA00002868"/>
    </source>
</evidence>
<protein>
    <recommendedName>
        <fullName evidence="3">Large ribosomal RNA subunit accumulation protein YceD</fullName>
    </recommendedName>
    <alternativeName>
        <fullName evidence="5">23S rRNA accumulation protein YceD</fullName>
    </alternativeName>
</protein>
<dbReference type="EMBL" id="NRSJ01000021">
    <property type="protein sequence ID" value="MBK1705378.1"/>
    <property type="molecule type" value="Genomic_DNA"/>
</dbReference>
<evidence type="ECO:0000313" key="7">
    <source>
        <dbReference type="Proteomes" id="UP001296776"/>
    </source>
</evidence>